<sequence>MSSKNKSSTLYLFVISNVLAILGTVIYLFIIWLGLGDKTSTLSSYEVSIYGVLLLEAIPSIVISILILLILRNKASETPAKIRKLIGYDMTLRVVTFLISYAYFNLKGAYDPSPFFNIFLSWIYYAFWVQYFTSSKKVFAIYGANSPKTLPH</sequence>
<evidence type="ECO:0000313" key="3">
    <source>
        <dbReference type="Proteomes" id="UP000018211"/>
    </source>
</evidence>
<feature type="transmembrane region" description="Helical" evidence="1">
    <location>
        <begin position="85"/>
        <end position="103"/>
    </location>
</feature>
<evidence type="ECO:0000313" key="2">
    <source>
        <dbReference type="EMBL" id="CCO48627.1"/>
    </source>
</evidence>
<feature type="transmembrane region" description="Helical" evidence="1">
    <location>
        <begin position="115"/>
        <end position="133"/>
    </location>
</feature>
<dbReference type="Proteomes" id="UP000018211">
    <property type="component" value="Unassembled WGS sequence"/>
</dbReference>
<evidence type="ECO:0000256" key="1">
    <source>
        <dbReference type="SAM" id="Phobius"/>
    </source>
</evidence>
<dbReference type="RefSeq" id="WP_022613058.1">
    <property type="nucleotide sequence ID" value="NZ_LK391965.1"/>
</dbReference>
<feature type="transmembrane region" description="Helical" evidence="1">
    <location>
        <begin position="47"/>
        <end position="73"/>
    </location>
</feature>
<proteinExistence type="predicted"/>
<dbReference type="AlphaFoldDB" id="A0AAV2VVH6"/>
<reference evidence="2 3" key="1">
    <citation type="journal article" date="2013" name="ISME J.">
        <title>Comparative genomics of pathogenic lineages of Vibrio nigripulchritudo identifies virulence-associated traits.</title>
        <authorList>
            <person name="Goudenege D."/>
            <person name="Labreuche Y."/>
            <person name="Krin E."/>
            <person name="Ansquer D."/>
            <person name="Mangenot S."/>
            <person name="Calteau A."/>
            <person name="Medigue C."/>
            <person name="Mazel D."/>
            <person name="Polz M.F."/>
            <person name="Le Roux F."/>
        </authorList>
    </citation>
    <scope>NUCLEOTIDE SEQUENCE [LARGE SCALE GENOMIC DNA]</scope>
    <source>
        <strain evidence="2 3">SOn1</strain>
    </source>
</reference>
<keyword evidence="1" id="KW-0472">Membrane</keyword>
<gene>
    <name evidence="2" type="ORF">VIBNISOn1_570017</name>
</gene>
<protein>
    <submittedName>
        <fullName evidence="2">Uncharacterized protein</fullName>
    </submittedName>
</protein>
<keyword evidence="1" id="KW-1133">Transmembrane helix</keyword>
<accession>A0AAV2VVH6</accession>
<name>A0AAV2VVH6_9VIBR</name>
<organism evidence="2 3">
    <name type="scientific">Vibrio nigripulchritudo SOn1</name>
    <dbReference type="NCBI Taxonomy" id="1238450"/>
    <lineage>
        <taxon>Bacteria</taxon>
        <taxon>Pseudomonadati</taxon>
        <taxon>Pseudomonadota</taxon>
        <taxon>Gammaproteobacteria</taxon>
        <taxon>Vibrionales</taxon>
        <taxon>Vibrionaceae</taxon>
        <taxon>Vibrio</taxon>
    </lineage>
</organism>
<feature type="transmembrane region" description="Helical" evidence="1">
    <location>
        <begin position="12"/>
        <end position="35"/>
    </location>
</feature>
<keyword evidence="1" id="KW-0812">Transmembrane</keyword>
<comment type="caution">
    <text evidence="2">The sequence shown here is derived from an EMBL/GenBank/DDBJ whole genome shotgun (WGS) entry which is preliminary data.</text>
</comment>
<dbReference type="EMBL" id="CAOF01000150">
    <property type="protein sequence ID" value="CCO48627.1"/>
    <property type="molecule type" value="Genomic_DNA"/>
</dbReference>